<evidence type="ECO:0008006" key="3">
    <source>
        <dbReference type="Google" id="ProtNLM"/>
    </source>
</evidence>
<dbReference type="KEGG" id="mno:Mnod_2030"/>
<evidence type="ECO:0000313" key="2">
    <source>
        <dbReference type="Proteomes" id="UP000008207"/>
    </source>
</evidence>
<dbReference type="SUPFAM" id="SSF47413">
    <property type="entry name" value="lambda repressor-like DNA-binding domains"/>
    <property type="match status" value="1"/>
</dbReference>
<dbReference type="HOGENOM" id="CLU_192144_0_0_5"/>
<proteinExistence type="predicted"/>
<organism evidence="1 2">
    <name type="scientific">Methylobacterium nodulans (strain LMG 21967 / CNCM I-2342 / ORS 2060)</name>
    <dbReference type="NCBI Taxonomy" id="460265"/>
    <lineage>
        <taxon>Bacteria</taxon>
        <taxon>Pseudomonadati</taxon>
        <taxon>Pseudomonadota</taxon>
        <taxon>Alphaproteobacteria</taxon>
        <taxon>Hyphomicrobiales</taxon>
        <taxon>Methylobacteriaceae</taxon>
        <taxon>Methylobacterium</taxon>
    </lineage>
</organism>
<dbReference type="eggNOG" id="ENOG502ZUA9">
    <property type="taxonomic scope" value="Bacteria"/>
</dbReference>
<name>B8ITD0_METNO</name>
<reference evidence="1 2" key="1">
    <citation type="submission" date="2009-01" db="EMBL/GenBank/DDBJ databases">
        <title>Complete sequence of chromosome of Methylobacterium nodulans ORS 2060.</title>
        <authorList>
            <consortium name="US DOE Joint Genome Institute"/>
            <person name="Lucas S."/>
            <person name="Copeland A."/>
            <person name="Lapidus A."/>
            <person name="Glavina del Rio T."/>
            <person name="Dalin E."/>
            <person name="Tice H."/>
            <person name="Bruce D."/>
            <person name="Goodwin L."/>
            <person name="Pitluck S."/>
            <person name="Sims D."/>
            <person name="Brettin T."/>
            <person name="Detter J.C."/>
            <person name="Han C."/>
            <person name="Larimer F."/>
            <person name="Land M."/>
            <person name="Hauser L."/>
            <person name="Kyrpides N."/>
            <person name="Ivanova N."/>
            <person name="Marx C.J."/>
            <person name="Richardson P."/>
        </authorList>
    </citation>
    <scope>NUCLEOTIDE SEQUENCE [LARGE SCALE GENOMIC DNA]</scope>
    <source>
        <strain evidence="2">LMG 21967 / CNCM I-2342 / ORS 2060</strain>
    </source>
</reference>
<dbReference type="Gene3D" id="1.10.260.40">
    <property type="entry name" value="lambda repressor-like DNA-binding domains"/>
    <property type="match status" value="1"/>
</dbReference>
<dbReference type="GO" id="GO:0003677">
    <property type="term" value="F:DNA binding"/>
    <property type="evidence" value="ECO:0007669"/>
    <property type="project" value="InterPro"/>
</dbReference>
<dbReference type="EMBL" id="CP001349">
    <property type="protein sequence ID" value="ACL57016.1"/>
    <property type="molecule type" value="Genomic_DNA"/>
</dbReference>
<gene>
    <name evidence="1" type="ordered locus">Mnod_2030</name>
</gene>
<dbReference type="InterPro" id="IPR010982">
    <property type="entry name" value="Lambda_DNA-bd_dom_sf"/>
</dbReference>
<dbReference type="AlphaFoldDB" id="B8ITD0"/>
<accession>B8ITD0</accession>
<keyword evidence="2" id="KW-1185">Reference proteome</keyword>
<evidence type="ECO:0000313" key="1">
    <source>
        <dbReference type="EMBL" id="ACL57016.1"/>
    </source>
</evidence>
<dbReference type="Proteomes" id="UP000008207">
    <property type="component" value="Chromosome"/>
</dbReference>
<sequence length="87" mass="9506">MTPDRFRACLALVRWSQRGLAEALECDDRLVQRWDSGEVPIPTGLAAWLENLAHSASLSAWLSVPPHRGTEHLGARPSKYLDGGALG</sequence>
<protein>
    <recommendedName>
        <fullName evidence="3">HTH cro/C1-type domain-containing protein</fullName>
    </recommendedName>
</protein>
<dbReference type="STRING" id="460265.Mnod_2030"/>